<feature type="region of interest" description="Disordered" evidence="1">
    <location>
        <begin position="1"/>
        <end position="35"/>
    </location>
</feature>
<feature type="compositionally biased region" description="Polar residues" evidence="1">
    <location>
        <begin position="1"/>
        <end position="17"/>
    </location>
</feature>
<dbReference type="Gene3D" id="3.90.1150.200">
    <property type="match status" value="1"/>
</dbReference>
<reference evidence="2 3" key="1">
    <citation type="submission" date="2021-03" db="EMBL/GenBank/DDBJ databases">
        <title>Sequencing the genomes of 1000 actinobacteria strains.</title>
        <authorList>
            <person name="Klenk H.-P."/>
        </authorList>
    </citation>
    <scope>NUCLEOTIDE SEQUENCE [LARGE SCALE GENOMIC DNA]</scope>
    <source>
        <strain evidence="2 3">DSM 15454</strain>
    </source>
</reference>
<gene>
    <name evidence="2" type="ORF">JOF46_003608</name>
</gene>
<dbReference type="EMBL" id="JAGIOE010000001">
    <property type="protein sequence ID" value="MBP2375696.1"/>
    <property type="molecule type" value="Genomic_DNA"/>
</dbReference>
<protein>
    <submittedName>
        <fullName evidence="2">Uncharacterized protein YdhG (YjbR/CyaY superfamily)</fullName>
    </submittedName>
</protein>
<proteinExistence type="predicted"/>
<feature type="compositionally biased region" description="Basic and acidic residues" evidence="1">
    <location>
        <begin position="24"/>
        <end position="34"/>
    </location>
</feature>
<evidence type="ECO:0000313" key="3">
    <source>
        <dbReference type="Proteomes" id="UP000766570"/>
    </source>
</evidence>
<evidence type="ECO:0000256" key="1">
    <source>
        <dbReference type="SAM" id="MobiDB-lite"/>
    </source>
</evidence>
<comment type="caution">
    <text evidence="2">The sequence shown here is derived from an EMBL/GenBank/DDBJ whole genome shotgun (WGS) entry which is preliminary data.</text>
</comment>
<evidence type="ECO:0000313" key="2">
    <source>
        <dbReference type="EMBL" id="MBP2375696.1"/>
    </source>
</evidence>
<organism evidence="2 3">
    <name type="scientific">Paeniglutamicibacter psychrophenolicus</name>
    <dbReference type="NCBI Taxonomy" id="257454"/>
    <lineage>
        <taxon>Bacteria</taxon>
        <taxon>Bacillati</taxon>
        <taxon>Actinomycetota</taxon>
        <taxon>Actinomycetes</taxon>
        <taxon>Micrococcales</taxon>
        <taxon>Micrococcaceae</taxon>
        <taxon>Paeniglutamicibacter</taxon>
    </lineage>
</organism>
<sequence>MSDTESTTADGSFSTQERAAMKSRAKELKTEAKRASAAQKAAADAADVSAKIAAMPEGDRQMAERLHSIVAEVAPDLAPKLYYGQPGYARDGKVVCFFRSGQMDKLRYSTFGLSPHAALDTSDGLWPTSYALHNATEKAWDQVAELIGRAATAPSDS</sequence>
<accession>A0ABS4WHL0</accession>
<keyword evidence="3" id="KW-1185">Reference proteome</keyword>
<dbReference type="RefSeq" id="WP_209909707.1">
    <property type="nucleotide sequence ID" value="NZ_BAAAMI010000016.1"/>
</dbReference>
<name>A0ABS4WHL0_9MICC</name>
<dbReference type="Proteomes" id="UP000766570">
    <property type="component" value="Unassembled WGS sequence"/>
</dbReference>
<dbReference type="SUPFAM" id="SSF159888">
    <property type="entry name" value="YdhG-like"/>
    <property type="match status" value="1"/>
</dbReference>